<protein>
    <submittedName>
        <fullName evidence="4">Vinorine synthase-like</fullName>
    </submittedName>
</protein>
<dbReference type="EMBL" id="JARAOO010000004">
    <property type="protein sequence ID" value="KAJ7971308.1"/>
    <property type="molecule type" value="Genomic_DNA"/>
</dbReference>
<dbReference type="KEGG" id="qsa:O6P43_009361"/>
<reference evidence="4" key="1">
    <citation type="journal article" date="2023" name="Science">
        <title>Elucidation of the pathway for biosynthesis of saponin adjuvants from the soapbark tree.</title>
        <authorList>
            <person name="Reed J."/>
            <person name="Orme A."/>
            <person name="El-Demerdash A."/>
            <person name="Owen C."/>
            <person name="Martin L.B.B."/>
            <person name="Misra R.C."/>
            <person name="Kikuchi S."/>
            <person name="Rejzek M."/>
            <person name="Martin A.C."/>
            <person name="Harkess A."/>
            <person name="Leebens-Mack J."/>
            <person name="Louveau T."/>
            <person name="Stephenson M.J."/>
            <person name="Osbourn A."/>
        </authorList>
    </citation>
    <scope>NUCLEOTIDE SEQUENCE</scope>
    <source>
        <strain evidence="4">S10</strain>
    </source>
</reference>
<dbReference type="Gene3D" id="3.30.559.10">
    <property type="entry name" value="Chloramphenicol acetyltransferase-like domain"/>
    <property type="match status" value="2"/>
</dbReference>
<dbReference type="PANTHER" id="PTHR31623">
    <property type="entry name" value="F21J9.9"/>
    <property type="match status" value="1"/>
</dbReference>
<evidence type="ECO:0000313" key="5">
    <source>
        <dbReference type="Proteomes" id="UP001163823"/>
    </source>
</evidence>
<proteinExistence type="inferred from homology"/>
<dbReference type="PANTHER" id="PTHR31623:SF19">
    <property type="entry name" value="VINORINE SYNTHASE-RELATED"/>
    <property type="match status" value="1"/>
</dbReference>
<dbReference type="InterPro" id="IPR023213">
    <property type="entry name" value="CAT-like_dom_sf"/>
</dbReference>
<sequence length="491" mass="55127">MKIDTISKKCIKPSSATPHHLQYFKLSDHHRRFPDHHTNLTFFYPAESIITDHASNFALKSNLLQQSLSQTLTLYYPFAGRFQNEDIIICNDDGILFIEARTDTPLSDFLNQPDPNLMCNIHKHLVPTHADAKAEADAGKTVEISISNGSMILLKFILFGCGGTAISVSISHKITDLASIVTFFRSWSSSCFHVRSSHNTNGLSTDVQIVEPDLNFIGQTITAGPDSTSSAKPVLSYALSGTKSIAKRFFFSPSKIEQLKTKIISAIEKSEQDHQHHYRLSRVDVVVALIWKCALAAASTSKKDGHHNQTFRPSVLLYAMNIRPRIIPPLPETCIGYLACQFYMMVEKESDLELHELANKLVATKAHAKEVGEKFQGDHDQQVGFEAIMKYFEEERIEFMKNLLKKKDVLFYICSSFCRSSLLEADFGWGKPLWVINSSDNENLLINTIVLLDTKVIGAVEVLVTFGEEEMSAFECNEELLQFATVNPNII</sequence>
<accession>A0AAD7PY63</accession>
<comment type="caution">
    <text evidence="4">The sequence shown here is derived from an EMBL/GenBank/DDBJ whole genome shotgun (WGS) entry which is preliminary data.</text>
</comment>
<keyword evidence="5" id="KW-1185">Reference proteome</keyword>
<evidence type="ECO:0000313" key="4">
    <source>
        <dbReference type="EMBL" id="KAJ7971308.1"/>
    </source>
</evidence>
<dbReference type="Pfam" id="PF02458">
    <property type="entry name" value="Transferase"/>
    <property type="match status" value="1"/>
</dbReference>
<organism evidence="4 5">
    <name type="scientific">Quillaja saponaria</name>
    <name type="common">Soap bark tree</name>
    <dbReference type="NCBI Taxonomy" id="32244"/>
    <lineage>
        <taxon>Eukaryota</taxon>
        <taxon>Viridiplantae</taxon>
        <taxon>Streptophyta</taxon>
        <taxon>Embryophyta</taxon>
        <taxon>Tracheophyta</taxon>
        <taxon>Spermatophyta</taxon>
        <taxon>Magnoliopsida</taxon>
        <taxon>eudicotyledons</taxon>
        <taxon>Gunneridae</taxon>
        <taxon>Pentapetalae</taxon>
        <taxon>rosids</taxon>
        <taxon>fabids</taxon>
        <taxon>Fabales</taxon>
        <taxon>Quillajaceae</taxon>
        <taxon>Quillaja</taxon>
    </lineage>
</organism>
<name>A0AAD7PY63_QUISA</name>
<keyword evidence="2" id="KW-0808">Transferase</keyword>
<dbReference type="AlphaFoldDB" id="A0AAD7PY63"/>
<dbReference type="Proteomes" id="UP001163823">
    <property type="component" value="Chromosome 4"/>
</dbReference>
<dbReference type="GO" id="GO:0016746">
    <property type="term" value="F:acyltransferase activity"/>
    <property type="evidence" value="ECO:0007669"/>
    <property type="project" value="UniProtKB-KW"/>
</dbReference>
<evidence type="ECO:0000256" key="2">
    <source>
        <dbReference type="ARBA" id="ARBA00022679"/>
    </source>
</evidence>
<comment type="similarity">
    <text evidence="1">Belongs to the plant acyltransferase family.</text>
</comment>
<evidence type="ECO:0000256" key="3">
    <source>
        <dbReference type="ARBA" id="ARBA00023315"/>
    </source>
</evidence>
<gene>
    <name evidence="4" type="ORF">O6P43_009361</name>
</gene>
<keyword evidence="3" id="KW-0012">Acyltransferase</keyword>
<evidence type="ECO:0000256" key="1">
    <source>
        <dbReference type="ARBA" id="ARBA00009861"/>
    </source>
</evidence>